<evidence type="ECO:0000256" key="4">
    <source>
        <dbReference type="ARBA" id="ARBA00023136"/>
    </source>
</evidence>
<dbReference type="InterPro" id="IPR032808">
    <property type="entry name" value="DoxX"/>
</dbReference>
<keyword evidence="4 6" id="KW-0472">Membrane</keyword>
<keyword evidence="3 6" id="KW-1133">Transmembrane helix</keyword>
<accession>A0ABW7UPV8</accession>
<evidence type="ECO:0000256" key="3">
    <source>
        <dbReference type="ARBA" id="ARBA00022989"/>
    </source>
</evidence>
<proteinExistence type="predicted"/>
<feature type="transmembrane region" description="Helical" evidence="6">
    <location>
        <begin position="103"/>
        <end position="123"/>
    </location>
</feature>
<evidence type="ECO:0000256" key="6">
    <source>
        <dbReference type="SAM" id="Phobius"/>
    </source>
</evidence>
<dbReference type="Pfam" id="PF07681">
    <property type="entry name" value="DoxX"/>
    <property type="match status" value="1"/>
</dbReference>
<organism evidence="7 8">
    <name type="scientific">Streptomyces pathocidini</name>
    <dbReference type="NCBI Taxonomy" id="1650571"/>
    <lineage>
        <taxon>Bacteria</taxon>
        <taxon>Bacillati</taxon>
        <taxon>Actinomycetota</taxon>
        <taxon>Actinomycetes</taxon>
        <taxon>Kitasatosporales</taxon>
        <taxon>Streptomycetaceae</taxon>
        <taxon>Streptomyces</taxon>
    </lineage>
</organism>
<dbReference type="RefSeq" id="WP_157859208.1">
    <property type="nucleotide sequence ID" value="NZ_JBIRWE010000001.1"/>
</dbReference>
<comment type="caution">
    <text evidence="7">The sequence shown here is derived from an EMBL/GenBank/DDBJ whole genome shotgun (WGS) entry which is preliminary data.</text>
</comment>
<reference evidence="7 8" key="1">
    <citation type="submission" date="2024-10" db="EMBL/GenBank/DDBJ databases">
        <title>The Natural Products Discovery Center: Release of the First 8490 Sequenced Strains for Exploring Actinobacteria Biosynthetic Diversity.</title>
        <authorList>
            <person name="Kalkreuter E."/>
            <person name="Kautsar S.A."/>
            <person name="Yang D."/>
            <person name="Bader C.D."/>
            <person name="Teijaro C.N."/>
            <person name="Fluegel L."/>
            <person name="Davis C.M."/>
            <person name="Simpson J.R."/>
            <person name="Lauterbach L."/>
            <person name="Steele A.D."/>
            <person name="Gui C."/>
            <person name="Meng S."/>
            <person name="Li G."/>
            <person name="Viehrig K."/>
            <person name="Ye F."/>
            <person name="Su P."/>
            <person name="Kiefer A.F."/>
            <person name="Nichols A."/>
            <person name="Cepeda A.J."/>
            <person name="Yan W."/>
            <person name="Fan B."/>
            <person name="Jiang Y."/>
            <person name="Adhikari A."/>
            <person name="Zheng C.-J."/>
            <person name="Schuster L."/>
            <person name="Cowan T.M."/>
            <person name="Smanski M.J."/>
            <person name="Chevrette M.G."/>
            <person name="De Carvalho L.P.S."/>
            <person name="Shen B."/>
        </authorList>
    </citation>
    <scope>NUCLEOTIDE SEQUENCE [LARGE SCALE GENOMIC DNA]</scope>
    <source>
        <strain evidence="7 8">NPDC020327</strain>
    </source>
</reference>
<protein>
    <submittedName>
        <fullName evidence="7">DoxX family protein</fullName>
    </submittedName>
</protein>
<feature type="compositionally biased region" description="Basic and acidic residues" evidence="5">
    <location>
        <begin position="177"/>
        <end position="186"/>
    </location>
</feature>
<feature type="transmembrane region" description="Helical" evidence="6">
    <location>
        <begin position="75"/>
        <end position="96"/>
    </location>
</feature>
<keyword evidence="8" id="KW-1185">Reference proteome</keyword>
<name>A0ABW7UPV8_9ACTN</name>
<gene>
    <name evidence="7" type="ORF">ACH429_05050</name>
</gene>
<evidence type="ECO:0000256" key="2">
    <source>
        <dbReference type="ARBA" id="ARBA00022692"/>
    </source>
</evidence>
<evidence type="ECO:0000313" key="8">
    <source>
        <dbReference type="Proteomes" id="UP001611548"/>
    </source>
</evidence>
<feature type="region of interest" description="Disordered" evidence="5">
    <location>
        <begin position="156"/>
        <end position="186"/>
    </location>
</feature>
<evidence type="ECO:0000256" key="5">
    <source>
        <dbReference type="SAM" id="MobiDB-lite"/>
    </source>
</evidence>
<sequence>MSKELKGRAMRSGTGGKFAVERVAARIGVAALRIALGAVFIWFGWPKLFAGLSPAEPLVVMTTEKLTFGLVTGDMARITVAVLELAVGISLIIGWLPRATVVVLLAHMAGTVAPLVLFPDLTWSAVGVGTMEGQYILKNVVIVAGALVLLGHAPRRGDEQRGEAPQTITQYHSSVWPEREKSYASR</sequence>
<feature type="transmembrane region" description="Helical" evidence="6">
    <location>
        <begin position="23"/>
        <end position="45"/>
    </location>
</feature>
<evidence type="ECO:0000313" key="7">
    <source>
        <dbReference type="EMBL" id="MFI1963497.1"/>
    </source>
</evidence>
<feature type="transmembrane region" description="Helical" evidence="6">
    <location>
        <begin position="135"/>
        <end position="153"/>
    </location>
</feature>
<dbReference type="Proteomes" id="UP001611548">
    <property type="component" value="Unassembled WGS sequence"/>
</dbReference>
<evidence type="ECO:0000256" key="1">
    <source>
        <dbReference type="ARBA" id="ARBA00004141"/>
    </source>
</evidence>
<dbReference type="EMBL" id="JBIRWE010000001">
    <property type="protein sequence ID" value="MFI1963497.1"/>
    <property type="molecule type" value="Genomic_DNA"/>
</dbReference>
<comment type="subcellular location">
    <subcellularLocation>
        <location evidence="1">Membrane</location>
        <topology evidence="1">Multi-pass membrane protein</topology>
    </subcellularLocation>
</comment>
<keyword evidence="2 6" id="KW-0812">Transmembrane</keyword>